<feature type="region of interest" description="Disordered" evidence="11">
    <location>
        <begin position="134"/>
        <end position="154"/>
    </location>
</feature>
<dbReference type="Pfam" id="PF00173">
    <property type="entry name" value="Cyt-b5"/>
    <property type="match status" value="1"/>
</dbReference>
<dbReference type="PRINTS" id="PR00406">
    <property type="entry name" value="CYTB5RDTASE"/>
</dbReference>
<dbReference type="Gene3D" id="2.40.30.10">
    <property type="entry name" value="Translation factors"/>
    <property type="match status" value="1"/>
</dbReference>
<dbReference type="SMART" id="SM01117">
    <property type="entry name" value="Cyt-b5"/>
    <property type="match status" value="1"/>
</dbReference>
<feature type="binding site" evidence="9">
    <location>
        <position position="246"/>
    </location>
    <ligand>
        <name>FAD</name>
        <dbReference type="ChEBI" id="CHEBI:57692"/>
    </ligand>
</feature>
<proteinExistence type="inferred from homology"/>
<feature type="domain" description="FAD-binding FR-type" evidence="13">
    <location>
        <begin position="177"/>
        <end position="295"/>
    </location>
</feature>
<keyword evidence="4 10" id="KW-0479">Metal-binding</keyword>
<comment type="similarity">
    <text evidence="10">Belongs to the cytochrome b5 family.</text>
</comment>
<dbReference type="InterPro" id="IPR018506">
    <property type="entry name" value="Cyt_B5_heme-BS"/>
</dbReference>
<dbReference type="Proteomes" id="UP000695562">
    <property type="component" value="Unassembled WGS sequence"/>
</dbReference>
<dbReference type="InterPro" id="IPR001834">
    <property type="entry name" value="CBR-like"/>
</dbReference>
<feature type="binding site" evidence="9">
    <location>
        <position position="256"/>
    </location>
    <ligand>
        <name>FAD</name>
        <dbReference type="ChEBI" id="CHEBI:57692"/>
    </ligand>
</feature>
<dbReference type="SUPFAM" id="SSF63380">
    <property type="entry name" value="Riboflavin synthase domain-like"/>
    <property type="match status" value="1"/>
</dbReference>
<evidence type="ECO:0000256" key="9">
    <source>
        <dbReference type="PIRSR" id="PIRSR601834-1"/>
    </source>
</evidence>
<dbReference type="InterPro" id="IPR001199">
    <property type="entry name" value="Cyt_B5-like_heme/steroid-bd"/>
</dbReference>
<feature type="domain" description="Cytochrome b5 heme-binding" evidence="12">
    <location>
        <begin position="28"/>
        <end position="104"/>
    </location>
</feature>
<dbReference type="GO" id="GO:0046872">
    <property type="term" value="F:metal ion binding"/>
    <property type="evidence" value="ECO:0007669"/>
    <property type="project" value="UniProtKB-UniRule"/>
</dbReference>
<keyword evidence="2 10" id="KW-0349">Heme</keyword>
<dbReference type="PANTHER" id="PTHR19370:SF207">
    <property type="entry name" value="CYTOCHROME B5 REDUCTASE"/>
    <property type="match status" value="1"/>
</dbReference>
<evidence type="ECO:0000256" key="4">
    <source>
        <dbReference type="ARBA" id="ARBA00022723"/>
    </source>
</evidence>
<evidence type="ECO:0000256" key="6">
    <source>
        <dbReference type="ARBA" id="ARBA00023002"/>
    </source>
</evidence>
<dbReference type="PROSITE" id="PS50255">
    <property type="entry name" value="CYTOCHROME_B5_2"/>
    <property type="match status" value="1"/>
</dbReference>
<evidence type="ECO:0000256" key="10">
    <source>
        <dbReference type="RuleBase" id="RU362121"/>
    </source>
</evidence>
<evidence type="ECO:0008006" key="16">
    <source>
        <dbReference type="Google" id="ProtNLM"/>
    </source>
</evidence>
<keyword evidence="7 10" id="KW-0408">Iron</keyword>
<dbReference type="PROSITE" id="PS00191">
    <property type="entry name" value="CYTOCHROME_B5_1"/>
    <property type="match status" value="1"/>
</dbReference>
<keyword evidence="15" id="KW-1185">Reference proteome</keyword>
<dbReference type="InterPro" id="IPR008333">
    <property type="entry name" value="Cbr1-like_FAD-bd_dom"/>
</dbReference>
<feature type="binding site" evidence="9">
    <location>
        <position position="255"/>
    </location>
    <ligand>
        <name>FAD</name>
        <dbReference type="ChEBI" id="CHEBI:57692"/>
    </ligand>
</feature>
<evidence type="ECO:0000256" key="2">
    <source>
        <dbReference type="ARBA" id="ARBA00022617"/>
    </source>
</evidence>
<keyword evidence="3 9" id="KW-0285">Flavoprotein</keyword>
<dbReference type="InterPro" id="IPR039261">
    <property type="entry name" value="FNR_nucleotide-bd"/>
</dbReference>
<evidence type="ECO:0000259" key="13">
    <source>
        <dbReference type="PROSITE" id="PS51384"/>
    </source>
</evidence>
<keyword evidence="8" id="KW-0520">NAD</keyword>
<dbReference type="AlphaFoldDB" id="A0A8J4Q4A6"/>
<dbReference type="Pfam" id="PF00970">
    <property type="entry name" value="FAD_binding_6"/>
    <property type="match status" value="1"/>
</dbReference>
<evidence type="ECO:0000313" key="14">
    <source>
        <dbReference type="EMBL" id="KAF2078517.1"/>
    </source>
</evidence>
<protein>
    <recommendedName>
        <fullName evidence="16">Cytochrome-b5 reductase</fullName>
    </recommendedName>
</protein>
<evidence type="ECO:0000313" key="15">
    <source>
        <dbReference type="Proteomes" id="UP000695562"/>
    </source>
</evidence>
<dbReference type="InterPro" id="IPR017927">
    <property type="entry name" value="FAD-bd_FR_type"/>
</dbReference>
<dbReference type="InterPro" id="IPR036400">
    <property type="entry name" value="Cyt_B5-like_heme/steroid_sf"/>
</dbReference>
<feature type="compositionally biased region" description="Low complexity" evidence="11">
    <location>
        <begin position="140"/>
        <end position="154"/>
    </location>
</feature>
<evidence type="ECO:0000256" key="11">
    <source>
        <dbReference type="SAM" id="MobiDB-lite"/>
    </source>
</evidence>
<evidence type="ECO:0000256" key="5">
    <source>
        <dbReference type="ARBA" id="ARBA00022827"/>
    </source>
</evidence>
<dbReference type="SUPFAM" id="SSF55856">
    <property type="entry name" value="Cytochrome b5-like heme/steroid binding domain"/>
    <property type="match status" value="1"/>
</dbReference>
<dbReference type="EMBL" id="AJWJ01000003">
    <property type="protein sequence ID" value="KAF2078517.1"/>
    <property type="molecule type" value="Genomic_DNA"/>
</dbReference>
<evidence type="ECO:0000259" key="12">
    <source>
        <dbReference type="PROSITE" id="PS50255"/>
    </source>
</evidence>
<dbReference type="PRINTS" id="PR00371">
    <property type="entry name" value="FPNCR"/>
</dbReference>
<dbReference type="GO" id="GO:0016491">
    <property type="term" value="F:oxidoreductase activity"/>
    <property type="evidence" value="ECO:0007669"/>
    <property type="project" value="UniProtKB-KW"/>
</dbReference>
<organism evidence="14 15">
    <name type="scientific">Polysphondylium violaceum</name>
    <dbReference type="NCBI Taxonomy" id="133409"/>
    <lineage>
        <taxon>Eukaryota</taxon>
        <taxon>Amoebozoa</taxon>
        <taxon>Evosea</taxon>
        <taxon>Eumycetozoa</taxon>
        <taxon>Dictyostelia</taxon>
        <taxon>Dictyosteliales</taxon>
        <taxon>Dictyosteliaceae</taxon>
        <taxon>Polysphondylium</taxon>
    </lineage>
</organism>
<dbReference type="Pfam" id="PF00175">
    <property type="entry name" value="NAD_binding_1"/>
    <property type="match status" value="1"/>
</dbReference>
<dbReference type="SUPFAM" id="SSF52343">
    <property type="entry name" value="Ferredoxin reductase-like, C-terminal NADP-linked domain"/>
    <property type="match status" value="1"/>
</dbReference>
<evidence type="ECO:0000256" key="8">
    <source>
        <dbReference type="ARBA" id="ARBA00023027"/>
    </source>
</evidence>
<reference evidence="14" key="1">
    <citation type="submission" date="2020-01" db="EMBL/GenBank/DDBJ databases">
        <title>Development of genomics and gene disruption for Polysphondylium violaceum indicates a role for the polyketide synthase stlB in stalk morphogenesis.</title>
        <authorList>
            <person name="Narita B."/>
            <person name="Kawabe Y."/>
            <person name="Kin K."/>
            <person name="Saito T."/>
            <person name="Gibbs R."/>
            <person name="Kuspa A."/>
            <person name="Muzny D."/>
            <person name="Queller D."/>
            <person name="Richards S."/>
            <person name="Strassman J."/>
            <person name="Sucgang R."/>
            <person name="Worley K."/>
            <person name="Schaap P."/>
        </authorList>
    </citation>
    <scope>NUCLEOTIDE SEQUENCE</scope>
    <source>
        <strain evidence="14">QSvi11</strain>
    </source>
</reference>
<dbReference type="OrthoDB" id="260519at2759"/>
<evidence type="ECO:0000256" key="7">
    <source>
        <dbReference type="ARBA" id="ARBA00023004"/>
    </source>
</evidence>
<dbReference type="CDD" id="cd06183">
    <property type="entry name" value="cyt_b5_reduct_like"/>
    <property type="match status" value="1"/>
</dbReference>
<keyword evidence="5 9" id="KW-0274">FAD</keyword>
<gene>
    <name evidence="14" type="ORF">CYY_000142</name>
</gene>
<dbReference type="Gene3D" id="3.40.50.80">
    <property type="entry name" value="Nucleotide-binding domain of ferredoxin-NADP reductase (FNR) module"/>
    <property type="match status" value="1"/>
</dbReference>
<dbReference type="InterPro" id="IPR001709">
    <property type="entry name" value="Flavoprot_Pyr_Nucl_cyt_Rdtase"/>
</dbReference>
<dbReference type="Gene3D" id="3.10.120.10">
    <property type="entry name" value="Cytochrome b5-like heme/steroid binding domain"/>
    <property type="match status" value="1"/>
</dbReference>
<name>A0A8J4Q4A6_9MYCE</name>
<keyword evidence="6" id="KW-0560">Oxidoreductase</keyword>
<dbReference type="PRINTS" id="PR00363">
    <property type="entry name" value="CYTOCHROMEB5"/>
</dbReference>
<dbReference type="InterPro" id="IPR017938">
    <property type="entry name" value="Riboflavin_synthase-like_b-brl"/>
</dbReference>
<feature type="binding site" evidence="9">
    <location>
        <position position="304"/>
    </location>
    <ligand>
        <name>FAD</name>
        <dbReference type="ChEBI" id="CHEBI:57692"/>
    </ligand>
</feature>
<evidence type="ECO:0000256" key="3">
    <source>
        <dbReference type="ARBA" id="ARBA00022630"/>
    </source>
</evidence>
<dbReference type="GO" id="GO:0020037">
    <property type="term" value="F:heme binding"/>
    <property type="evidence" value="ECO:0007669"/>
    <property type="project" value="UniProtKB-UniRule"/>
</dbReference>
<accession>A0A8J4Q4A6</accession>
<sequence>MTFGTPMISDMIIKLAEKTTERHRGKIGQFYTFEEISHHNQRHDFWTIINGKVYDLTDYLMMHPGGYNLLFKQGGRDGTHDFEGMFHSRNAKAILEKFYIGKVLPSQTHVLPHPSHSNDNNSLSPFKVPTSIHPKSHIKSTTTTTPTTSTTTTATTNLSTDINMSTSTSSLQPPLEIELIQAKIISKTKLTPDTYNYQLEIDDKYKHLNWISPLTHVSLSSVDLYKDIGFKSYTPIRQSNNVLEFLIKGYENGTISKLIHNSKPGDYLMLKGPIQTSQSFEIQVSSSPQSPSFLLLIAGGTGITPMLQVLYDKLNQQKERVCNIVLIYSNKTREDIIWREQLDQLKQQFGTHLYIHYVLTANQSPIVEPMMDTTTTVESFNRLSKYHYGRINEDMILSCLEPILAQGIIFTLSDALVCGPVEFNRFISDQLFSIGYSLNKIHLLE</sequence>
<comment type="caution">
    <text evidence="14">The sequence shown here is derived from an EMBL/GenBank/DDBJ whole genome shotgun (WGS) entry which is preliminary data.</text>
</comment>
<comment type="cofactor">
    <cofactor evidence="1 9">
        <name>FAD</name>
        <dbReference type="ChEBI" id="CHEBI:57692"/>
    </cofactor>
</comment>
<dbReference type="InterPro" id="IPR001433">
    <property type="entry name" value="OxRdtase_FAD/NAD-bd"/>
</dbReference>
<evidence type="ECO:0000256" key="1">
    <source>
        <dbReference type="ARBA" id="ARBA00001974"/>
    </source>
</evidence>
<dbReference type="PANTHER" id="PTHR19370">
    <property type="entry name" value="NADH-CYTOCHROME B5 REDUCTASE"/>
    <property type="match status" value="1"/>
</dbReference>
<feature type="binding site" evidence="9">
    <location>
        <position position="233"/>
    </location>
    <ligand>
        <name>FAD</name>
        <dbReference type="ChEBI" id="CHEBI:57692"/>
    </ligand>
</feature>
<dbReference type="PROSITE" id="PS51384">
    <property type="entry name" value="FAD_FR"/>
    <property type="match status" value="1"/>
</dbReference>
<feature type="binding site" evidence="9">
    <location>
        <position position="248"/>
    </location>
    <ligand>
        <name>FAD</name>
        <dbReference type="ChEBI" id="CHEBI:57692"/>
    </ligand>
</feature>